<gene>
    <name evidence="2" type="ORF">AGERDE_LOCUS9074</name>
</gene>
<reference evidence="2" key="1">
    <citation type="submission" date="2021-06" db="EMBL/GenBank/DDBJ databases">
        <authorList>
            <person name="Kallberg Y."/>
            <person name="Tangrot J."/>
            <person name="Rosling A."/>
        </authorList>
    </citation>
    <scope>NUCLEOTIDE SEQUENCE</scope>
    <source>
        <strain evidence="2">MT106</strain>
    </source>
</reference>
<evidence type="ECO:0000313" key="2">
    <source>
        <dbReference type="EMBL" id="CAG8600416.1"/>
    </source>
</evidence>
<accession>A0A9N9CEA7</accession>
<proteinExistence type="predicted"/>
<name>A0A9N9CEA7_9GLOM</name>
<keyword evidence="3" id="KW-1185">Reference proteome</keyword>
<feature type="non-terminal residue" evidence="2">
    <location>
        <position position="48"/>
    </location>
</feature>
<dbReference type="EMBL" id="CAJVPL010002133">
    <property type="protein sequence ID" value="CAG8600416.1"/>
    <property type="molecule type" value="Genomic_DNA"/>
</dbReference>
<evidence type="ECO:0000313" key="3">
    <source>
        <dbReference type="Proteomes" id="UP000789831"/>
    </source>
</evidence>
<sequence>MVDAPIDPAFNPTGPASNCTVGDHLSSMNNGSALVKMTDKGQRKQKLK</sequence>
<organism evidence="2 3">
    <name type="scientific">Ambispora gerdemannii</name>
    <dbReference type="NCBI Taxonomy" id="144530"/>
    <lineage>
        <taxon>Eukaryota</taxon>
        <taxon>Fungi</taxon>
        <taxon>Fungi incertae sedis</taxon>
        <taxon>Mucoromycota</taxon>
        <taxon>Glomeromycotina</taxon>
        <taxon>Glomeromycetes</taxon>
        <taxon>Archaeosporales</taxon>
        <taxon>Ambisporaceae</taxon>
        <taxon>Ambispora</taxon>
    </lineage>
</organism>
<protein>
    <submittedName>
        <fullName evidence="2">11372_t:CDS:1</fullName>
    </submittedName>
</protein>
<dbReference type="AlphaFoldDB" id="A0A9N9CEA7"/>
<comment type="caution">
    <text evidence="2">The sequence shown here is derived from an EMBL/GenBank/DDBJ whole genome shotgun (WGS) entry which is preliminary data.</text>
</comment>
<feature type="region of interest" description="Disordered" evidence="1">
    <location>
        <begin position="1"/>
        <end position="48"/>
    </location>
</feature>
<dbReference type="Proteomes" id="UP000789831">
    <property type="component" value="Unassembled WGS sequence"/>
</dbReference>
<evidence type="ECO:0000256" key="1">
    <source>
        <dbReference type="SAM" id="MobiDB-lite"/>
    </source>
</evidence>
<feature type="compositionally biased region" description="Polar residues" evidence="1">
    <location>
        <begin position="14"/>
        <end position="32"/>
    </location>
</feature>